<dbReference type="RefSeq" id="WP_263060707.1">
    <property type="nucleotide sequence ID" value="NZ_JAOUSE010000001.1"/>
</dbReference>
<dbReference type="EMBL" id="JAOUSE010000001">
    <property type="protein sequence ID" value="MCU9593006.1"/>
    <property type="molecule type" value="Genomic_DNA"/>
</dbReference>
<accession>A0ABT2WC15</accession>
<dbReference type="Proteomes" id="UP001208656">
    <property type="component" value="Unassembled WGS sequence"/>
</dbReference>
<keyword evidence="2" id="KW-1185">Reference proteome</keyword>
<comment type="caution">
    <text evidence="1">The sequence shown here is derived from an EMBL/GenBank/DDBJ whole genome shotgun (WGS) entry which is preliminary data.</text>
</comment>
<proteinExistence type="predicted"/>
<sequence>MNNQMTIQTNYNMQMELALEGIIENGNQPKKKQKKLVFQPYNNKQTMMILDIEMFVPENHVARLVD</sequence>
<organism evidence="1 2">
    <name type="scientific">Pallidibacillus thermolactis</name>
    <dbReference type="NCBI Taxonomy" id="251051"/>
    <lineage>
        <taxon>Bacteria</taxon>
        <taxon>Bacillati</taxon>
        <taxon>Bacillota</taxon>
        <taxon>Bacilli</taxon>
        <taxon>Bacillales</taxon>
        <taxon>Bacillaceae</taxon>
        <taxon>Pallidibacillus</taxon>
    </lineage>
</organism>
<evidence type="ECO:0000313" key="2">
    <source>
        <dbReference type="Proteomes" id="UP001208656"/>
    </source>
</evidence>
<protein>
    <recommendedName>
        <fullName evidence="3">Transposase</fullName>
    </recommendedName>
</protein>
<evidence type="ECO:0008006" key="3">
    <source>
        <dbReference type="Google" id="ProtNLM"/>
    </source>
</evidence>
<gene>
    <name evidence="1" type="ORF">OEV82_00880</name>
</gene>
<evidence type="ECO:0000313" key="1">
    <source>
        <dbReference type="EMBL" id="MCU9593006.1"/>
    </source>
</evidence>
<name>A0ABT2WC15_9BACI</name>
<reference evidence="1 2" key="1">
    <citation type="submission" date="2022-10" db="EMBL/GenBank/DDBJ databases">
        <title>Description of Fervidibacillus gen. nov. in the family Fervidibacillaceae fam. nov. with two species, Fervidibacillus albus sp. nov., and Fervidibacillus halotolerans sp. nov., isolated from tidal flat sediments.</title>
        <authorList>
            <person name="Kwon K.K."/>
            <person name="Yang S.-H."/>
        </authorList>
    </citation>
    <scope>NUCLEOTIDE SEQUENCE [LARGE SCALE GENOMIC DNA]</scope>
    <source>
        <strain evidence="1 2">DSM 23332</strain>
    </source>
</reference>
<feature type="non-terminal residue" evidence="1">
    <location>
        <position position="66"/>
    </location>
</feature>